<name>A0A4S5BD98_BIFLI</name>
<organism evidence="1 2">
    <name type="scientific">Bifidobacterium longum subsp. infantis</name>
    <dbReference type="NCBI Taxonomy" id="1682"/>
    <lineage>
        <taxon>Bacteria</taxon>
        <taxon>Bacillati</taxon>
        <taxon>Actinomycetota</taxon>
        <taxon>Actinomycetes</taxon>
        <taxon>Bifidobacteriales</taxon>
        <taxon>Bifidobacteriaceae</taxon>
        <taxon>Bifidobacterium</taxon>
    </lineage>
</organism>
<accession>A0A4S5BD98</accession>
<dbReference type="EMBL" id="SSWL01000004">
    <property type="protein sequence ID" value="THJ29969.1"/>
    <property type="molecule type" value="Genomic_DNA"/>
</dbReference>
<dbReference type="Proteomes" id="UP000306697">
    <property type="component" value="Unassembled WGS sequence"/>
</dbReference>
<dbReference type="AlphaFoldDB" id="A0A4S5BD98"/>
<dbReference type="RefSeq" id="WP_136500279.1">
    <property type="nucleotide sequence ID" value="NZ_JBJNQC010000001.1"/>
</dbReference>
<gene>
    <name evidence="1" type="ORF">E6L38_03085</name>
</gene>
<evidence type="ECO:0000313" key="2">
    <source>
        <dbReference type="Proteomes" id="UP000306697"/>
    </source>
</evidence>
<comment type="caution">
    <text evidence="1">The sequence shown here is derived from an EMBL/GenBank/DDBJ whole genome shotgun (WGS) entry which is preliminary data.</text>
</comment>
<evidence type="ECO:0000313" key="1">
    <source>
        <dbReference type="EMBL" id="THJ29969.1"/>
    </source>
</evidence>
<reference evidence="1 2" key="1">
    <citation type="submission" date="2019-04" db="EMBL/GenBank/DDBJ databases">
        <title>Genome Announcement To Ensure Probiotic Safety of Bifidobacterium longum subsp infantis UBBI-01.</title>
        <authorList>
            <person name="Sulthana A."/>
            <person name="Lakshmi S.G."/>
            <person name="Madempudi R.S."/>
        </authorList>
    </citation>
    <scope>NUCLEOTIDE SEQUENCE [LARGE SCALE GENOMIC DNA]</scope>
    <source>
        <strain evidence="1 2">UBBI-01</strain>
    </source>
</reference>
<protein>
    <submittedName>
        <fullName evidence="1">Uncharacterized protein</fullName>
    </submittedName>
</protein>
<proteinExistence type="predicted"/>
<sequence length="120" mass="13803">MDIRQSIEQRANTVDEDDIMVERSWKDMVVVCVSDVPDTIKFIDTQCSADELSWLSEVFDELVEQTQNPELILSLRNAIIRNPEEDKRYYLMDNLDEAVDAYGDYAVKSAYCKAKDGISL</sequence>